<proteinExistence type="predicted"/>
<sequence>MWRVQEAYMELLAASWFTECPGCEKDITLLIGFADACHGDTFVYKSIIRWSPTWFPTADDSSFRSRSIASLKPTGRLLEEVGRPTPKCWAGMGAFPATSEGT</sequence>
<keyword evidence="1" id="KW-1185">Reference proteome</keyword>
<dbReference type="WBParaSite" id="PEQ_0000603901-mRNA-1">
    <property type="protein sequence ID" value="PEQ_0000603901-mRNA-1"/>
    <property type="gene ID" value="PEQ_0000603901"/>
</dbReference>
<organism evidence="1 2">
    <name type="scientific">Parascaris equorum</name>
    <name type="common">Equine roundworm</name>
    <dbReference type="NCBI Taxonomy" id="6256"/>
    <lineage>
        <taxon>Eukaryota</taxon>
        <taxon>Metazoa</taxon>
        <taxon>Ecdysozoa</taxon>
        <taxon>Nematoda</taxon>
        <taxon>Chromadorea</taxon>
        <taxon>Rhabditida</taxon>
        <taxon>Spirurina</taxon>
        <taxon>Ascaridomorpha</taxon>
        <taxon>Ascaridoidea</taxon>
        <taxon>Ascarididae</taxon>
        <taxon>Parascaris</taxon>
    </lineage>
</organism>
<protein>
    <submittedName>
        <fullName evidence="2">Uncharacterized protein</fullName>
    </submittedName>
</protein>
<evidence type="ECO:0000313" key="2">
    <source>
        <dbReference type="WBParaSite" id="PEQ_0000603901-mRNA-1"/>
    </source>
</evidence>
<dbReference type="Proteomes" id="UP000887564">
    <property type="component" value="Unplaced"/>
</dbReference>
<evidence type="ECO:0000313" key="1">
    <source>
        <dbReference type="Proteomes" id="UP000887564"/>
    </source>
</evidence>
<reference evidence="2" key="1">
    <citation type="submission" date="2022-11" db="UniProtKB">
        <authorList>
            <consortium name="WormBaseParasite"/>
        </authorList>
    </citation>
    <scope>IDENTIFICATION</scope>
</reference>
<name>A0A914RVK5_PAREQ</name>
<accession>A0A914RVK5</accession>
<dbReference type="AlphaFoldDB" id="A0A914RVK5"/>